<keyword evidence="1" id="KW-0831">Ubiquinone biosynthesis</keyword>
<protein>
    <recommendedName>
        <fullName evidence="1">Ubiquinone biosynthesis accessory factor UbiJ</fullName>
    </recommendedName>
</protein>
<dbReference type="HAMAP" id="MF_02215">
    <property type="entry name" value="UbiJ"/>
    <property type="match status" value="1"/>
</dbReference>
<dbReference type="PANTHER" id="PTHR38693:SF1">
    <property type="entry name" value="UBIQUINONE BIOSYNTHESIS ACCESSORY FACTOR UBIJ"/>
    <property type="match status" value="1"/>
</dbReference>
<comment type="similarity">
    <text evidence="1">Belongs to the UbiJ family.</text>
</comment>
<keyword evidence="2" id="KW-0175">Coiled coil</keyword>
<proteinExistence type="inferred from homology"/>
<comment type="pathway">
    <text evidence="1">Cofactor biosynthesis; ubiquinone biosynthesis.</text>
</comment>
<dbReference type="AlphaFoldDB" id="A0AA41X2H7"/>
<evidence type="ECO:0000256" key="2">
    <source>
        <dbReference type="SAM" id="Coils"/>
    </source>
</evidence>
<evidence type="ECO:0000256" key="1">
    <source>
        <dbReference type="HAMAP-Rule" id="MF_02215"/>
    </source>
</evidence>
<dbReference type="InterPro" id="IPR038989">
    <property type="entry name" value="UbiJ"/>
</dbReference>
<feature type="coiled-coil region" evidence="2">
    <location>
        <begin position="185"/>
        <end position="212"/>
    </location>
</feature>
<keyword evidence="1" id="KW-0963">Cytoplasm</keyword>
<organism evidence="4 5">
    <name type="scientific">Opacimonas viscosa</name>
    <dbReference type="NCBI Taxonomy" id="2961944"/>
    <lineage>
        <taxon>Bacteria</taxon>
        <taxon>Pseudomonadati</taxon>
        <taxon>Pseudomonadota</taxon>
        <taxon>Gammaproteobacteria</taxon>
        <taxon>Alteromonadales</taxon>
        <taxon>Alteromonadaceae</taxon>
        <taxon>Opacimonas</taxon>
    </lineage>
</organism>
<dbReference type="PANTHER" id="PTHR38693">
    <property type="entry name" value="UBIQUINONE BIOSYNTHESIS PROTEIN UBIJ"/>
    <property type="match status" value="1"/>
</dbReference>
<gene>
    <name evidence="1" type="primary">ubiJ</name>
    <name evidence="4" type="ORF">NLF92_09445</name>
</gene>
<reference evidence="4" key="1">
    <citation type="submission" date="2022-07" db="EMBL/GenBank/DDBJ databases">
        <title>Characterization of the Novel Bacterium Alteromonas immobilis LMIT006 and Alteromonas gregis LMIT007.</title>
        <authorList>
            <person name="Lin X."/>
        </authorList>
    </citation>
    <scope>NUCLEOTIDE SEQUENCE</scope>
    <source>
        <strain evidence="4">LMIT007</strain>
    </source>
</reference>
<dbReference type="GO" id="GO:0006744">
    <property type="term" value="P:ubiquinone biosynthetic process"/>
    <property type="evidence" value="ECO:0007669"/>
    <property type="project" value="UniProtKB-UniRule"/>
</dbReference>
<evidence type="ECO:0000313" key="4">
    <source>
        <dbReference type="EMBL" id="MCP3429166.1"/>
    </source>
</evidence>
<dbReference type="Proteomes" id="UP001165413">
    <property type="component" value="Unassembled WGS sequence"/>
</dbReference>
<sequence length="212" mass="23707">MPLRQLAAALLEQGSNTLLKLDPEHLHLLKPLTGQSLQLVITPIQWPLVLYFSATQIDISLPEQQLAEDAVDCTVVVALSALDQIRDTNNLTKLIKADKLDLQGDLKVLQNLSALLSELDLDLEKILTTYLGHTPAQYTLAFAEKAKTMGEYWFDQAQVTVAEALVEEKKLVASAMRIALYCEDVTQVRYQLDRVEARIALLERQAAQQVEK</sequence>
<name>A0AA41X2H7_9ALTE</name>
<evidence type="ECO:0000259" key="3">
    <source>
        <dbReference type="Pfam" id="PF02036"/>
    </source>
</evidence>
<dbReference type="InterPro" id="IPR003033">
    <property type="entry name" value="SCP2_sterol-bd_dom"/>
</dbReference>
<dbReference type="RefSeq" id="WP_254101191.1">
    <property type="nucleotide sequence ID" value="NZ_JANATA010000016.1"/>
</dbReference>
<accession>A0AA41X2H7</accession>
<comment type="subcellular location">
    <subcellularLocation>
        <location evidence="1">Cytoplasm</location>
    </subcellularLocation>
</comment>
<comment type="caution">
    <text evidence="4">The sequence shown here is derived from an EMBL/GenBank/DDBJ whole genome shotgun (WGS) entry which is preliminary data.</text>
</comment>
<feature type="domain" description="SCP2" evidence="3">
    <location>
        <begin position="16"/>
        <end position="116"/>
    </location>
</feature>
<evidence type="ECO:0000313" key="5">
    <source>
        <dbReference type="Proteomes" id="UP001165413"/>
    </source>
</evidence>
<dbReference type="EMBL" id="JANATA010000016">
    <property type="protein sequence ID" value="MCP3429166.1"/>
    <property type="molecule type" value="Genomic_DNA"/>
</dbReference>
<dbReference type="GO" id="GO:0005737">
    <property type="term" value="C:cytoplasm"/>
    <property type="evidence" value="ECO:0007669"/>
    <property type="project" value="UniProtKB-SubCell"/>
</dbReference>
<comment type="function">
    <text evidence="1">Required for ubiquinone (coenzyme Q) biosynthesis. Binds hydrophobic ubiquinone biosynthetic intermediates via its SCP2 domain and is essential for the stability of the Ubi complex. May constitute a docking platform where Ubi enzymes assemble and access their SCP2-bound polyprenyl substrates.</text>
</comment>
<dbReference type="Pfam" id="PF02036">
    <property type="entry name" value="SCP2"/>
    <property type="match status" value="1"/>
</dbReference>
<keyword evidence="5" id="KW-1185">Reference proteome</keyword>